<evidence type="ECO:0000313" key="3">
    <source>
        <dbReference type="Proteomes" id="UP000610303"/>
    </source>
</evidence>
<reference evidence="2" key="2">
    <citation type="submission" date="2020-09" db="EMBL/GenBank/DDBJ databases">
        <authorList>
            <person name="Sun Q."/>
            <person name="Ohkuma M."/>
        </authorList>
    </citation>
    <scope>NUCLEOTIDE SEQUENCE</scope>
    <source>
        <strain evidence="2">JCM 3346</strain>
    </source>
</reference>
<sequence>MSTQNDYNKPTFNYPTGAEYVGLSVRQLKRAAEAGKIGRYKLGGLHVRFSQAQLDAYLKSCEIAPTTDAE</sequence>
<feature type="domain" description="Helix-turn-helix" evidence="1">
    <location>
        <begin position="18"/>
        <end position="61"/>
    </location>
</feature>
<dbReference type="AlphaFoldDB" id="A0A918FBV9"/>
<dbReference type="InterPro" id="IPR041657">
    <property type="entry name" value="HTH_17"/>
</dbReference>
<keyword evidence="3" id="KW-1185">Reference proteome</keyword>
<dbReference type="EMBL" id="BMRJ01000002">
    <property type="protein sequence ID" value="GGR28901.1"/>
    <property type="molecule type" value="Genomic_DNA"/>
</dbReference>
<evidence type="ECO:0000259" key="1">
    <source>
        <dbReference type="Pfam" id="PF12728"/>
    </source>
</evidence>
<evidence type="ECO:0000313" key="2">
    <source>
        <dbReference type="EMBL" id="GGR28901.1"/>
    </source>
</evidence>
<name>A0A918FBV9_AGRME</name>
<organism evidence="2 3">
    <name type="scientific">Agromyces mediolanus</name>
    <name type="common">Corynebacterium mediolanum</name>
    <dbReference type="NCBI Taxonomy" id="41986"/>
    <lineage>
        <taxon>Bacteria</taxon>
        <taxon>Bacillati</taxon>
        <taxon>Actinomycetota</taxon>
        <taxon>Actinomycetes</taxon>
        <taxon>Micrococcales</taxon>
        <taxon>Microbacteriaceae</taxon>
        <taxon>Agromyces</taxon>
    </lineage>
</organism>
<dbReference type="Pfam" id="PF12728">
    <property type="entry name" value="HTH_17"/>
    <property type="match status" value="1"/>
</dbReference>
<dbReference type="InterPro" id="IPR010093">
    <property type="entry name" value="SinI_DNA-bd"/>
</dbReference>
<comment type="caution">
    <text evidence="2">The sequence shown here is derived from an EMBL/GenBank/DDBJ whole genome shotgun (WGS) entry which is preliminary data.</text>
</comment>
<dbReference type="Proteomes" id="UP000610303">
    <property type="component" value="Unassembled WGS sequence"/>
</dbReference>
<proteinExistence type="predicted"/>
<dbReference type="RefSeq" id="WP_189085534.1">
    <property type="nucleotide sequence ID" value="NZ_BMRJ01000002.1"/>
</dbReference>
<dbReference type="GO" id="GO:0003677">
    <property type="term" value="F:DNA binding"/>
    <property type="evidence" value="ECO:0007669"/>
    <property type="project" value="InterPro"/>
</dbReference>
<gene>
    <name evidence="2" type="ORF">GCM10010196_23460</name>
</gene>
<dbReference type="NCBIfam" id="TIGR01764">
    <property type="entry name" value="excise"/>
    <property type="match status" value="1"/>
</dbReference>
<accession>A0A918FBV9</accession>
<reference evidence="2" key="1">
    <citation type="journal article" date="2014" name="Int. J. Syst. Evol. Microbiol.">
        <title>Complete genome sequence of Corynebacterium casei LMG S-19264T (=DSM 44701T), isolated from a smear-ripened cheese.</title>
        <authorList>
            <consortium name="US DOE Joint Genome Institute (JGI-PGF)"/>
            <person name="Walter F."/>
            <person name="Albersmeier A."/>
            <person name="Kalinowski J."/>
            <person name="Ruckert C."/>
        </authorList>
    </citation>
    <scope>NUCLEOTIDE SEQUENCE</scope>
    <source>
        <strain evidence="2">JCM 3346</strain>
    </source>
</reference>
<protein>
    <recommendedName>
        <fullName evidence="1">Helix-turn-helix domain-containing protein</fullName>
    </recommendedName>
</protein>